<evidence type="ECO:0000313" key="10">
    <source>
        <dbReference type="EMBL" id="MFB5189101.1"/>
    </source>
</evidence>
<dbReference type="InterPro" id="IPR001796">
    <property type="entry name" value="DHFR_dom"/>
</dbReference>
<dbReference type="InterPro" id="IPR024072">
    <property type="entry name" value="DHFR-like_dom_sf"/>
</dbReference>
<dbReference type="PROSITE" id="PS00075">
    <property type="entry name" value="DHFR_1"/>
    <property type="match status" value="1"/>
</dbReference>
<sequence>MLSLLVAMSENHVIGKEGKLPWHLPSDLKFFRDLTMGQTIVMGRKTYLAIGRPLPGRRNIVLTRDRTFSADGCEVIRSLQELQPFVRSEEEVFVIGGAEVFSQVMRDATKLYLTVIWHTFEGDVKFEFDLADWELVSRSKGRVDEKNQYPHDFFTYIRRTGPCSDLDAVRLES</sequence>
<evidence type="ECO:0000256" key="4">
    <source>
        <dbReference type="ARBA" id="ARBA00022563"/>
    </source>
</evidence>
<dbReference type="Pfam" id="PF00186">
    <property type="entry name" value="DHFR_1"/>
    <property type="match status" value="1"/>
</dbReference>
<keyword evidence="5 7" id="KW-0521">NADP</keyword>
<evidence type="ECO:0000259" key="9">
    <source>
        <dbReference type="PROSITE" id="PS51330"/>
    </source>
</evidence>
<protein>
    <recommendedName>
        <fullName evidence="3 7">Dihydrofolate reductase</fullName>
        <ecNumber evidence="3 7">1.5.1.3</ecNumber>
    </recommendedName>
</protein>
<evidence type="ECO:0000256" key="5">
    <source>
        <dbReference type="ARBA" id="ARBA00022857"/>
    </source>
</evidence>
<reference evidence="10 11" key="1">
    <citation type="journal article" date="2024" name="Int. J. Mol. Sci.">
        <title>Exploration of Alicyclobacillus spp. Genome in Search of Antibiotic Resistance.</title>
        <authorList>
            <person name="Bucka-Kolendo J."/>
            <person name="Kiousi D.E."/>
            <person name="Dekowska A."/>
            <person name="Mikolajczuk-Szczyrba A."/>
            <person name="Karadedos D.M."/>
            <person name="Michael P."/>
            <person name="Galanis A."/>
            <person name="Sokolowska B."/>
        </authorList>
    </citation>
    <scope>NUCLEOTIDE SEQUENCE [LARGE SCALE GENOMIC DNA]</scope>
    <source>
        <strain evidence="10 11">KKP 3000</strain>
    </source>
</reference>
<evidence type="ECO:0000256" key="6">
    <source>
        <dbReference type="ARBA" id="ARBA00023002"/>
    </source>
</evidence>
<dbReference type="EC" id="1.5.1.3" evidence="3 7"/>
<gene>
    <name evidence="10" type="ORF">KKP3000_002099</name>
</gene>
<dbReference type="PANTHER" id="PTHR48069">
    <property type="entry name" value="DIHYDROFOLATE REDUCTASE"/>
    <property type="match status" value="1"/>
</dbReference>
<dbReference type="Gene3D" id="3.40.430.10">
    <property type="entry name" value="Dihydrofolate Reductase, subunit A"/>
    <property type="match status" value="1"/>
</dbReference>
<keyword evidence="11" id="KW-1185">Reference proteome</keyword>
<feature type="domain" description="DHFR" evidence="9">
    <location>
        <begin position="1"/>
        <end position="158"/>
    </location>
</feature>
<keyword evidence="4 7" id="KW-0554">One-carbon metabolism</keyword>
<comment type="pathway">
    <text evidence="1 7">Cofactor biosynthesis; tetrahydrofolate biosynthesis; 5,6,7,8-tetrahydrofolate from 7,8-dihydrofolate: step 1/1.</text>
</comment>
<dbReference type="RefSeq" id="WP_275472752.1">
    <property type="nucleotide sequence ID" value="NZ_CP162940.1"/>
</dbReference>
<evidence type="ECO:0000256" key="1">
    <source>
        <dbReference type="ARBA" id="ARBA00004903"/>
    </source>
</evidence>
<dbReference type="GO" id="GO:0004146">
    <property type="term" value="F:dihydrofolate reductase activity"/>
    <property type="evidence" value="ECO:0007669"/>
    <property type="project" value="UniProtKB-EC"/>
</dbReference>
<proteinExistence type="inferred from homology"/>
<dbReference type="PRINTS" id="PR00070">
    <property type="entry name" value="DHFR"/>
</dbReference>
<comment type="function">
    <text evidence="7">Key enzyme in folate metabolism. Catalyzes an essential reaction for de novo glycine and purine synthesis, and for DNA precursor synthesis.</text>
</comment>
<evidence type="ECO:0000313" key="11">
    <source>
        <dbReference type="Proteomes" id="UP001579974"/>
    </source>
</evidence>
<evidence type="ECO:0000256" key="7">
    <source>
        <dbReference type="PIRNR" id="PIRNR000194"/>
    </source>
</evidence>
<dbReference type="InterPro" id="IPR012259">
    <property type="entry name" value="DHFR"/>
</dbReference>
<evidence type="ECO:0000256" key="2">
    <source>
        <dbReference type="ARBA" id="ARBA00009539"/>
    </source>
</evidence>
<dbReference type="InterPro" id="IPR017925">
    <property type="entry name" value="DHFR_CS"/>
</dbReference>
<accession>A0ABV5A9Z7</accession>
<evidence type="ECO:0000256" key="3">
    <source>
        <dbReference type="ARBA" id="ARBA00012856"/>
    </source>
</evidence>
<dbReference type="SUPFAM" id="SSF53597">
    <property type="entry name" value="Dihydrofolate reductase-like"/>
    <property type="match status" value="1"/>
</dbReference>
<evidence type="ECO:0000256" key="8">
    <source>
        <dbReference type="RuleBase" id="RU004474"/>
    </source>
</evidence>
<dbReference type="Proteomes" id="UP001579974">
    <property type="component" value="Unassembled WGS sequence"/>
</dbReference>
<organism evidence="10 11">
    <name type="scientific">Alicyclobacillus fastidiosus</name>
    <dbReference type="NCBI Taxonomy" id="392011"/>
    <lineage>
        <taxon>Bacteria</taxon>
        <taxon>Bacillati</taxon>
        <taxon>Bacillota</taxon>
        <taxon>Bacilli</taxon>
        <taxon>Bacillales</taxon>
        <taxon>Alicyclobacillaceae</taxon>
        <taxon>Alicyclobacillus</taxon>
    </lineage>
</organism>
<dbReference type="PANTHER" id="PTHR48069:SF3">
    <property type="entry name" value="DIHYDROFOLATE REDUCTASE"/>
    <property type="match status" value="1"/>
</dbReference>
<keyword evidence="6 7" id="KW-0560">Oxidoreductase</keyword>
<dbReference type="EMBL" id="JBDXSU010000002">
    <property type="protein sequence ID" value="MFB5189101.1"/>
    <property type="molecule type" value="Genomic_DNA"/>
</dbReference>
<comment type="caution">
    <text evidence="10">The sequence shown here is derived from an EMBL/GenBank/DDBJ whole genome shotgun (WGS) entry which is preliminary data.</text>
</comment>
<dbReference type="PIRSF" id="PIRSF000194">
    <property type="entry name" value="DHFR"/>
    <property type="match status" value="1"/>
</dbReference>
<dbReference type="CDD" id="cd00209">
    <property type="entry name" value="DHFR"/>
    <property type="match status" value="1"/>
</dbReference>
<dbReference type="PROSITE" id="PS51330">
    <property type="entry name" value="DHFR_2"/>
    <property type="match status" value="1"/>
</dbReference>
<comment type="similarity">
    <text evidence="2 7 8">Belongs to the dihydrofolate reductase family.</text>
</comment>
<comment type="catalytic activity">
    <reaction evidence="7">
        <text>(6S)-5,6,7,8-tetrahydrofolate + NADP(+) = 7,8-dihydrofolate + NADPH + H(+)</text>
        <dbReference type="Rhea" id="RHEA:15009"/>
        <dbReference type="ChEBI" id="CHEBI:15378"/>
        <dbReference type="ChEBI" id="CHEBI:57451"/>
        <dbReference type="ChEBI" id="CHEBI:57453"/>
        <dbReference type="ChEBI" id="CHEBI:57783"/>
        <dbReference type="ChEBI" id="CHEBI:58349"/>
        <dbReference type="EC" id="1.5.1.3"/>
    </reaction>
</comment>
<name>A0ABV5A9Z7_9BACL</name>